<dbReference type="AlphaFoldDB" id="A0A8I1ECC7"/>
<proteinExistence type="predicted"/>
<protein>
    <submittedName>
        <fullName evidence="1">Uncharacterized protein</fullName>
    </submittedName>
</protein>
<evidence type="ECO:0000313" key="2">
    <source>
        <dbReference type="Proteomes" id="UP000637061"/>
    </source>
</evidence>
<reference evidence="1" key="1">
    <citation type="submission" date="2020-12" db="EMBL/GenBank/DDBJ databases">
        <title>Enhanced detection system for hospital associated transmission using whole genome sequencing surveillance.</title>
        <authorList>
            <person name="Harrison L.H."/>
            <person name="Van Tyne D."/>
            <person name="Marsh J.W."/>
            <person name="Griffith M.P."/>
            <person name="Snyder D.J."/>
            <person name="Cooper V.S."/>
            <person name="Mustapha M."/>
        </authorList>
    </citation>
    <scope>NUCLEOTIDE SEQUENCE</scope>
    <source>
        <strain evidence="1">PSB00042</strain>
    </source>
</reference>
<name>A0A8I1ECC7_PSEPU</name>
<comment type="caution">
    <text evidence="1">The sequence shown here is derived from an EMBL/GenBank/DDBJ whole genome shotgun (WGS) entry which is preliminary data.</text>
</comment>
<dbReference type="Proteomes" id="UP000637061">
    <property type="component" value="Unassembled WGS sequence"/>
</dbReference>
<dbReference type="EMBL" id="JAEHTE010000002">
    <property type="protein sequence ID" value="MBI6882926.1"/>
    <property type="molecule type" value="Genomic_DNA"/>
</dbReference>
<dbReference type="RefSeq" id="WP_198746550.1">
    <property type="nucleotide sequence ID" value="NZ_JAEHTE010000002.1"/>
</dbReference>
<sequence length="238" mass="26592">MDDLKRLLARIQQPFAFRSVARELAELMLDSKTPGEIALDASLFSAEWQVPESEIWTVVDRLEAEGFWETKQSINGAVLFCPLVTSAAKAINRKKKTGAMKRIAELSTKDRASSLILSEVGPSSVSEVTESIPKERRKAALDGGYAGWLPAANFGVSGLVFKPDAGLLSKLSDEHPEACMETALAMMFDDLKRSKDRPTMQRFGFWMRRWLEENKSRAVAPKSEVEMSELIALKMDEY</sequence>
<evidence type="ECO:0000313" key="1">
    <source>
        <dbReference type="EMBL" id="MBI6882926.1"/>
    </source>
</evidence>
<organism evidence="1 2">
    <name type="scientific">Pseudomonas putida</name>
    <name type="common">Arthrobacter siderocapsulatus</name>
    <dbReference type="NCBI Taxonomy" id="303"/>
    <lineage>
        <taxon>Bacteria</taxon>
        <taxon>Pseudomonadati</taxon>
        <taxon>Pseudomonadota</taxon>
        <taxon>Gammaproteobacteria</taxon>
        <taxon>Pseudomonadales</taxon>
        <taxon>Pseudomonadaceae</taxon>
        <taxon>Pseudomonas</taxon>
    </lineage>
</organism>
<accession>A0A8I1ECC7</accession>
<gene>
    <name evidence="1" type="ORF">JEU22_03290</name>
</gene>